<dbReference type="PANTHER" id="PTHR48100">
    <property type="entry name" value="BROAD-SPECIFICITY PHOSPHATASE YOR283W-RELATED"/>
    <property type="match status" value="1"/>
</dbReference>
<sequence>MVMHDSHTRHVRRVLIAALSAVLLVLATAIPAWAMRVTFVRHAESAANAAGVIDTKVPGPELSPLGQQQAEAIAAELAAAGFDGFYVSSMQRTLLTAQPTLDLLGNPAYETLPGLREISAGIFDGSSEDEGLGRIGYALAPITWMLGARFLPVIGGEDGNSFDARVDGALRHIADNGDENAVVFSHGATIMFWVMMNVDNPDFGLMLSHQLDNTEQVVIEGSPDEGWTLVSWAGRPVSPNPSLPVKLFVNVRDLVVAPQTALYNIGRAFASGDVAALAQAVRDGVVDVVSAVVRFVPDTVRDIVDEFRPAPKVENDLEKDLEDDFQVANVHRVAAVTGTGTGTGTDTVTDGADSENDGDADPLESPKDKKRNGATDLSDGNKVVPGDKVTEPVKGDDALAEKQATEEEAEPAAQPEPGPEDSDDDAGDDDAGASEPAAA</sequence>
<reference evidence="2 3" key="1">
    <citation type="submission" date="2012-10" db="EMBL/GenBank/DDBJ databases">
        <title>The draft sequence of the Mycobacterium pheli genome.</title>
        <authorList>
            <person name="Pettersson B.M.F."/>
            <person name="Das S."/>
            <person name="Dasgupta S."/>
            <person name="Bhattacharya A."/>
            <person name="Kirsebom L.A."/>
        </authorList>
    </citation>
    <scope>NUCLEOTIDE SEQUENCE [LARGE SCALE GENOMIC DNA]</scope>
    <source>
        <strain evidence="2 3">CCUG 21000</strain>
    </source>
</reference>
<dbReference type="AlphaFoldDB" id="A0A5N5V0E5"/>
<comment type="caution">
    <text evidence="2">The sequence shown here is derived from an EMBL/GenBank/DDBJ whole genome shotgun (WGS) entry which is preliminary data.</text>
</comment>
<keyword evidence="3" id="KW-1185">Reference proteome</keyword>
<gene>
    <name evidence="2" type="ORF">MPHL21000_13795</name>
</gene>
<evidence type="ECO:0000256" key="1">
    <source>
        <dbReference type="SAM" id="MobiDB-lite"/>
    </source>
</evidence>
<dbReference type="InterPro" id="IPR029033">
    <property type="entry name" value="His_PPase_superfam"/>
</dbReference>
<dbReference type="SUPFAM" id="SSF53254">
    <property type="entry name" value="Phosphoglycerate mutase-like"/>
    <property type="match status" value="1"/>
</dbReference>
<dbReference type="InterPro" id="IPR050275">
    <property type="entry name" value="PGM_Phosphatase"/>
</dbReference>
<feature type="region of interest" description="Disordered" evidence="1">
    <location>
        <begin position="337"/>
        <end position="439"/>
    </location>
</feature>
<feature type="compositionally biased region" description="Basic and acidic residues" evidence="1">
    <location>
        <begin position="364"/>
        <end position="373"/>
    </location>
</feature>
<feature type="compositionally biased region" description="Acidic residues" evidence="1">
    <location>
        <begin position="418"/>
        <end position="432"/>
    </location>
</feature>
<proteinExistence type="predicted"/>
<dbReference type="InterPro" id="IPR013078">
    <property type="entry name" value="His_Pase_superF_clade-1"/>
</dbReference>
<dbReference type="SMART" id="SM00855">
    <property type="entry name" value="PGAM"/>
    <property type="match status" value="1"/>
</dbReference>
<dbReference type="Proteomes" id="UP000325690">
    <property type="component" value="Unassembled WGS sequence"/>
</dbReference>
<organism evidence="2 3">
    <name type="scientific">Mycolicibacterium phlei DSM 43239 = CCUG 21000</name>
    <dbReference type="NCBI Taxonomy" id="1226750"/>
    <lineage>
        <taxon>Bacteria</taxon>
        <taxon>Bacillati</taxon>
        <taxon>Actinomycetota</taxon>
        <taxon>Actinomycetes</taxon>
        <taxon>Mycobacteriales</taxon>
        <taxon>Mycobacteriaceae</taxon>
        <taxon>Mycolicibacterium</taxon>
    </lineage>
</organism>
<dbReference type="GO" id="GO:0016791">
    <property type="term" value="F:phosphatase activity"/>
    <property type="evidence" value="ECO:0007669"/>
    <property type="project" value="TreeGrafter"/>
</dbReference>
<evidence type="ECO:0000313" key="2">
    <source>
        <dbReference type="EMBL" id="KAB7755138.1"/>
    </source>
</evidence>
<feature type="compositionally biased region" description="Low complexity" evidence="1">
    <location>
        <begin position="337"/>
        <end position="351"/>
    </location>
</feature>
<dbReference type="Pfam" id="PF00300">
    <property type="entry name" value="His_Phos_1"/>
    <property type="match status" value="1"/>
</dbReference>
<evidence type="ECO:0000313" key="3">
    <source>
        <dbReference type="Proteomes" id="UP000325690"/>
    </source>
</evidence>
<dbReference type="PANTHER" id="PTHR48100:SF58">
    <property type="entry name" value="PE-PGRS FAMILY PROTEIN PE_PGRS11"/>
    <property type="match status" value="1"/>
</dbReference>
<protein>
    <submittedName>
        <fullName evidence="2">Histidine phosphatase</fullName>
    </submittedName>
</protein>
<accession>A0A5N5V0E5</accession>
<feature type="compositionally biased region" description="Basic and acidic residues" evidence="1">
    <location>
        <begin position="388"/>
        <end position="405"/>
    </location>
</feature>
<dbReference type="GO" id="GO:0005737">
    <property type="term" value="C:cytoplasm"/>
    <property type="evidence" value="ECO:0007669"/>
    <property type="project" value="TreeGrafter"/>
</dbReference>
<name>A0A5N5V0E5_MYCPH</name>
<dbReference type="Gene3D" id="3.40.50.1240">
    <property type="entry name" value="Phosphoglycerate mutase-like"/>
    <property type="match status" value="1"/>
</dbReference>
<feature type="compositionally biased region" description="Acidic residues" evidence="1">
    <location>
        <begin position="352"/>
        <end position="362"/>
    </location>
</feature>
<dbReference type="CDD" id="cd07067">
    <property type="entry name" value="HP_PGM_like"/>
    <property type="match status" value="1"/>
</dbReference>
<dbReference type="EMBL" id="ANBP01000018">
    <property type="protein sequence ID" value="KAB7755138.1"/>
    <property type="molecule type" value="Genomic_DNA"/>
</dbReference>